<comment type="caution">
    <text evidence="10">The sequence shown here is derived from an EMBL/GenBank/DDBJ whole genome shotgun (WGS) entry which is preliminary data.</text>
</comment>
<gene>
    <name evidence="10" type="primary">cas2_2</name>
    <name evidence="9" type="synonym">cas2</name>
    <name evidence="10" type="ORF">Tchar_02225</name>
</gene>
<reference evidence="10 11" key="1">
    <citation type="submission" date="2019-07" db="EMBL/GenBank/DDBJ databases">
        <title>Tepidimonas charontis SPSP-6 draft genome.</title>
        <authorList>
            <person name="Da Costa M.S."/>
            <person name="Froufe H.J.C."/>
            <person name="Egas C."/>
            <person name="Albuquerque L."/>
        </authorList>
    </citation>
    <scope>NUCLEOTIDE SEQUENCE [LARGE SCALE GENOMIC DNA]</scope>
    <source>
        <strain evidence="10 11">SPSP-6</strain>
    </source>
</reference>
<keyword evidence="11" id="KW-1185">Reference proteome</keyword>
<proteinExistence type="inferred from homology"/>
<dbReference type="PANTHER" id="PTHR34405">
    <property type="entry name" value="CRISPR-ASSOCIATED ENDORIBONUCLEASE CAS2"/>
    <property type="match status" value="1"/>
</dbReference>
<evidence type="ECO:0000313" key="10">
    <source>
        <dbReference type="EMBL" id="TSE31880.1"/>
    </source>
</evidence>
<dbReference type="InterPro" id="IPR019199">
    <property type="entry name" value="Virulence_VapD/CRISPR_Cas2"/>
</dbReference>
<dbReference type="Pfam" id="PF09827">
    <property type="entry name" value="CRISPR_Cas2"/>
    <property type="match status" value="1"/>
</dbReference>
<evidence type="ECO:0000256" key="1">
    <source>
        <dbReference type="ARBA" id="ARBA00001946"/>
    </source>
</evidence>
<dbReference type="SUPFAM" id="SSF143430">
    <property type="entry name" value="TTP0101/SSO1404-like"/>
    <property type="match status" value="1"/>
</dbReference>
<name>A0A554X7T4_9BURK</name>
<comment type="cofactor">
    <cofactor evidence="1 9">
        <name>Mg(2+)</name>
        <dbReference type="ChEBI" id="CHEBI:18420"/>
    </cofactor>
</comment>
<comment type="subunit">
    <text evidence="9">Homodimer, forms a heterotetramer with a Cas1 homodimer.</text>
</comment>
<dbReference type="GO" id="GO:0016787">
    <property type="term" value="F:hydrolase activity"/>
    <property type="evidence" value="ECO:0007669"/>
    <property type="project" value="UniProtKB-KW"/>
</dbReference>
<evidence type="ECO:0000313" key="11">
    <source>
        <dbReference type="Proteomes" id="UP000318294"/>
    </source>
</evidence>
<dbReference type="Gene3D" id="3.30.70.240">
    <property type="match status" value="1"/>
</dbReference>
<comment type="function">
    <text evidence="9">CRISPR (clustered regularly interspaced short palindromic repeat), is an adaptive immune system that provides protection against mobile genetic elements (viruses, transposable elements and conjugative plasmids). CRISPR clusters contain sequences complementary to antecedent mobile elements and target invading nucleic acids. CRISPR clusters are transcribed and processed into CRISPR RNA (crRNA). Functions as a ssRNA-specific endoribonuclease. Involved in the integration of spacer DNA into the CRISPR cassette.</text>
</comment>
<evidence type="ECO:0000256" key="9">
    <source>
        <dbReference type="HAMAP-Rule" id="MF_01471"/>
    </source>
</evidence>
<keyword evidence="6 9" id="KW-0378">Hydrolase</keyword>
<keyword evidence="7 9" id="KW-0460">Magnesium</keyword>
<dbReference type="OrthoDB" id="9798176at2"/>
<dbReference type="EMBL" id="VJON01000042">
    <property type="protein sequence ID" value="TSE31880.1"/>
    <property type="molecule type" value="Genomic_DNA"/>
</dbReference>
<feature type="binding site" evidence="9">
    <location>
        <position position="12"/>
    </location>
    <ligand>
        <name>Mg(2+)</name>
        <dbReference type="ChEBI" id="CHEBI:18420"/>
        <note>catalytic</note>
    </ligand>
</feature>
<dbReference type="AlphaFoldDB" id="A0A554X7T4"/>
<evidence type="ECO:0000256" key="5">
    <source>
        <dbReference type="ARBA" id="ARBA00022759"/>
    </source>
</evidence>
<evidence type="ECO:0000256" key="6">
    <source>
        <dbReference type="ARBA" id="ARBA00022801"/>
    </source>
</evidence>
<dbReference type="GO" id="GO:0046872">
    <property type="term" value="F:metal ion binding"/>
    <property type="evidence" value="ECO:0007669"/>
    <property type="project" value="UniProtKB-UniRule"/>
</dbReference>
<keyword evidence="5 9" id="KW-0255">Endonuclease</keyword>
<dbReference type="GO" id="GO:0051607">
    <property type="term" value="P:defense response to virus"/>
    <property type="evidence" value="ECO:0007669"/>
    <property type="project" value="UniProtKB-UniRule"/>
</dbReference>
<evidence type="ECO:0000256" key="4">
    <source>
        <dbReference type="ARBA" id="ARBA00022723"/>
    </source>
</evidence>
<evidence type="ECO:0000256" key="8">
    <source>
        <dbReference type="ARBA" id="ARBA00023118"/>
    </source>
</evidence>
<dbReference type="RefSeq" id="WP_144329088.1">
    <property type="nucleotide sequence ID" value="NZ_VJON01000042.1"/>
</dbReference>
<organism evidence="10 11">
    <name type="scientific">Tepidimonas charontis</name>
    <dbReference type="NCBI Taxonomy" id="2267262"/>
    <lineage>
        <taxon>Bacteria</taxon>
        <taxon>Pseudomonadati</taxon>
        <taxon>Pseudomonadota</taxon>
        <taxon>Betaproteobacteria</taxon>
        <taxon>Burkholderiales</taxon>
        <taxon>Tepidimonas</taxon>
    </lineage>
</organism>
<evidence type="ECO:0000256" key="3">
    <source>
        <dbReference type="ARBA" id="ARBA00022722"/>
    </source>
</evidence>
<dbReference type="GO" id="GO:0004521">
    <property type="term" value="F:RNA endonuclease activity"/>
    <property type="evidence" value="ECO:0007669"/>
    <property type="project" value="InterPro"/>
</dbReference>
<dbReference type="CDD" id="cd09725">
    <property type="entry name" value="Cas2_I_II_III"/>
    <property type="match status" value="1"/>
</dbReference>
<dbReference type="Proteomes" id="UP000318294">
    <property type="component" value="Unassembled WGS sequence"/>
</dbReference>
<evidence type="ECO:0000256" key="2">
    <source>
        <dbReference type="ARBA" id="ARBA00009959"/>
    </source>
</evidence>
<dbReference type="GO" id="GO:0043571">
    <property type="term" value="P:maintenance of CRISPR repeat elements"/>
    <property type="evidence" value="ECO:0007669"/>
    <property type="project" value="UniProtKB-UniRule"/>
</dbReference>
<keyword evidence="3 9" id="KW-0540">Nuclease</keyword>
<dbReference type="EC" id="3.1.-.-" evidence="9"/>
<sequence length="94" mass="10615">MTQRSLYLAAYDVADARRLRLSLELVKGHATGGQKSVYECFLTDAERERLLHDIARVLDEDADCFLLIGLDPRSRVHTLGRAQTPADPDHFYLG</sequence>
<dbReference type="PANTHER" id="PTHR34405:SF3">
    <property type="entry name" value="CRISPR-ASSOCIATED ENDORIBONUCLEASE CAS2 3"/>
    <property type="match status" value="1"/>
</dbReference>
<evidence type="ECO:0000256" key="7">
    <source>
        <dbReference type="ARBA" id="ARBA00022842"/>
    </source>
</evidence>
<keyword evidence="4 9" id="KW-0479">Metal-binding</keyword>
<dbReference type="HAMAP" id="MF_01471">
    <property type="entry name" value="Cas2"/>
    <property type="match status" value="1"/>
</dbReference>
<accession>A0A554X7T4</accession>
<keyword evidence="8 9" id="KW-0051">Antiviral defense</keyword>
<dbReference type="InterPro" id="IPR021127">
    <property type="entry name" value="CRISPR_associated_Cas2"/>
</dbReference>
<protein>
    <recommendedName>
        <fullName evidence="9">CRISPR-associated endoribonuclease Cas2</fullName>
        <ecNumber evidence="9">3.1.-.-</ecNumber>
    </recommendedName>
</protein>
<comment type="similarity">
    <text evidence="2 9">Belongs to the CRISPR-associated endoribonuclease Cas2 protein family.</text>
</comment>